<keyword evidence="4 5" id="KW-0694">RNA-binding</keyword>
<evidence type="ECO:0000313" key="7">
    <source>
        <dbReference type="Proteomes" id="UP000230084"/>
    </source>
</evidence>
<accession>A0A2H0RMQ6</accession>
<dbReference type="GO" id="GO:0005840">
    <property type="term" value="C:ribosome"/>
    <property type="evidence" value="ECO:0007669"/>
    <property type="project" value="UniProtKB-KW"/>
</dbReference>
<dbReference type="InterPro" id="IPR028909">
    <property type="entry name" value="bL21-like"/>
</dbReference>
<dbReference type="EMBL" id="PCYM01000001">
    <property type="protein sequence ID" value="PIR47783.1"/>
    <property type="molecule type" value="Genomic_DNA"/>
</dbReference>
<comment type="similarity">
    <text evidence="1 4 5">Belongs to the bacterial ribosomal protein bL21 family.</text>
</comment>
<dbReference type="HAMAP" id="MF_01363">
    <property type="entry name" value="Ribosomal_bL21"/>
    <property type="match status" value="1"/>
</dbReference>
<dbReference type="AlphaFoldDB" id="A0A2H0RMQ6"/>
<comment type="function">
    <text evidence="4 5">This protein binds to 23S rRNA in the presence of protein L20.</text>
</comment>
<gene>
    <name evidence="4 6" type="primary">rplU</name>
    <name evidence="6" type="ORF">COV06_00045</name>
</gene>
<dbReference type="GO" id="GO:0003735">
    <property type="term" value="F:structural constituent of ribosome"/>
    <property type="evidence" value="ECO:0007669"/>
    <property type="project" value="InterPro"/>
</dbReference>
<dbReference type="PANTHER" id="PTHR21349:SF0">
    <property type="entry name" value="LARGE RIBOSOMAL SUBUNIT PROTEIN BL21M"/>
    <property type="match status" value="1"/>
</dbReference>
<dbReference type="GO" id="GO:0019843">
    <property type="term" value="F:rRNA binding"/>
    <property type="evidence" value="ECO:0007669"/>
    <property type="project" value="UniProtKB-UniRule"/>
</dbReference>
<dbReference type="Pfam" id="PF00829">
    <property type="entry name" value="Ribosomal_L21p"/>
    <property type="match status" value="1"/>
</dbReference>
<reference evidence="6 7" key="1">
    <citation type="submission" date="2017-09" db="EMBL/GenBank/DDBJ databases">
        <title>Depth-based differentiation of microbial function through sediment-hosted aquifers and enrichment of novel symbionts in the deep terrestrial subsurface.</title>
        <authorList>
            <person name="Probst A.J."/>
            <person name="Ladd B."/>
            <person name="Jarett J.K."/>
            <person name="Geller-Mcgrath D.E."/>
            <person name="Sieber C.M."/>
            <person name="Emerson J.B."/>
            <person name="Anantharaman K."/>
            <person name="Thomas B.C."/>
            <person name="Malmstrom R."/>
            <person name="Stieglmeier M."/>
            <person name="Klingl A."/>
            <person name="Woyke T."/>
            <person name="Ryan C.M."/>
            <person name="Banfield J.F."/>
        </authorList>
    </citation>
    <scope>NUCLEOTIDE SEQUENCE [LARGE SCALE GENOMIC DNA]</scope>
    <source>
        <strain evidence="6">CG10_big_fil_rev_8_21_14_0_10_50_16</strain>
    </source>
</reference>
<evidence type="ECO:0000256" key="4">
    <source>
        <dbReference type="HAMAP-Rule" id="MF_01363"/>
    </source>
</evidence>
<evidence type="ECO:0000256" key="5">
    <source>
        <dbReference type="RuleBase" id="RU000562"/>
    </source>
</evidence>
<evidence type="ECO:0000313" key="6">
    <source>
        <dbReference type="EMBL" id="PIR47783.1"/>
    </source>
</evidence>
<protein>
    <recommendedName>
        <fullName evidence="4">Large ribosomal subunit protein bL21</fullName>
    </recommendedName>
</protein>
<evidence type="ECO:0000256" key="1">
    <source>
        <dbReference type="ARBA" id="ARBA00008563"/>
    </source>
</evidence>
<dbReference type="SUPFAM" id="SSF141091">
    <property type="entry name" value="L21p-like"/>
    <property type="match status" value="1"/>
</dbReference>
<keyword evidence="2 4" id="KW-0689">Ribosomal protein</keyword>
<evidence type="ECO:0000256" key="2">
    <source>
        <dbReference type="ARBA" id="ARBA00022980"/>
    </source>
</evidence>
<comment type="subunit">
    <text evidence="4">Part of the 50S ribosomal subunit. Contacts protein L20.</text>
</comment>
<proteinExistence type="inferred from homology"/>
<dbReference type="GO" id="GO:0006412">
    <property type="term" value="P:translation"/>
    <property type="evidence" value="ECO:0007669"/>
    <property type="project" value="UniProtKB-UniRule"/>
</dbReference>
<sequence>MFAIIKTGGKQQVVEEGKWILTEKIEQEDGSKIEFEPLLVSNDRETKVGTPTVAGMKVTGTIMEQGRSEKVSIVKYKPKSNYRRRTGHRQPFTKVMIDTIA</sequence>
<keyword evidence="4 5" id="KW-0699">rRNA-binding</keyword>
<keyword evidence="3 4" id="KW-0687">Ribonucleoprotein</keyword>
<dbReference type="PANTHER" id="PTHR21349">
    <property type="entry name" value="50S RIBOSOMAL PROTEIN L21"/>
    <property type="match status" value="1"/>
</dbReference>
<dbReference type="InterPro" id="IPR001787">
    <property type="entry name" value="Ribosomal_bL21"/>
</dbReference>
<dbReference type="NCBIfam" id="TIGR00061">
    <property type="entry name" value="L21"/>
    <property type="match status" value="1"/>
</dbReference>
<evidence type="ECO:0000256" key="3">
    <source>
        <dbReference type="ARBA" id="ARBA00023274"/>
    </source>
</evidence>
<dbReference type="Proteomes" id="UP000230084">
    <property type="component" value="Unassembled WGS sequence"/>
</dbReference>
<comment type="caution">
    <text evidence="6">The sequence shown here is derived from an EMBL/GenBank/DDBJ whole genome shotgun (WGS) entry which is preliminary data.</text>
</comment>
<dbReference type="GO" id="GO:0005737">
    <property type="term" value="C:cytoplasm"/>
    <property type="evidence" value="ECO:0007669"/>
    <property type="project" value="UniProtKB-ARBA"/>
</dbReference>
<dbReference type="GO" id="GO:1990904">
    <property type="term" value="C:ribonucleoprotein complex"/>
    <property type="evidence" value="ECO:0007669"/>
    <property type="project" value="UniProtKB-KW"/>
</dbReference>
<name>A0A2H0RMQ6_9BACT</name>
<organism evidence="6 7">
    <name type="scientific">Candidatus Uhrbacteria bacterium CG10_big_fil_rev_8_21_14_0_10_50_16</name>
    <dbReference type="NCBI Taxonomy" id="1975039"/>
    <lineage>
        <taxon>Bacteria</taxon>
        <taxon>Candidatus Uhriibacteriota</taxon>
    </lineage>
</organism>
<dbReference type="InterPro" id="IPR036164">
    <property type="entry name" value="bL21-like_sf"/>
</dbReference>